<evidence type="ECO:0000256" key="21">
    <source>
        <dbReference type="ARBA" id="ARBA00038043"/>
    </source>
</evidence>
<dbReference type="Pfam" id="PF07714">
    <property type="entry name" value="PK_Tyr_Ser-Thr"/>
    <property type="match status" value="1"/>
</dbReference>
<evidence type="ECO:0000256" key="1">
    <source>
        <dbReference type="ARBA" id="ARBA00004191"/>
    </source>
</evidence>
<keyword evidence="19" id="KW-0675">Receptor</keyword>
<evidence type="ECO:0000256" key="13">
    <source>
        <dbReference type="ARBA" id="ARBA00022729"/>
    </source>
</evidence>
<feature type="transmembrane region" description="Helical" evidence="25">
    <location>
        <begin position="744"/>
        <end position="765"/>
    </location>
</feature>
<evidence type="ECO:0000256" key="22">
    <source>
        <dbReference type="ARBA" id="ARBA00047899"/>
    </source>
</evidence>
<dbReference type="InterPro" id="IPR032675">
    <property type="entry name" value="LRR_dom_sf"/>
</dbReference>
<evidence type="ECO:0000313" key="27">
    <source>
        <dbReference type="Proteomes" id="UP000694918"/>
    </source>
</evidence>
<evidence type="ECO:0000256" key="19">
    <source>
        <dbReference type="ARBA" id="ARBA00023170"/>
    </source>
</evidence>
<dbReference type="Pfam" id="PF23598">
    <property type="entry name" value="LRR_14"/>
    <property type="match status" value="1"/>
</dbReference>
<evidence type="ECO:0000259" key="26">
    <source>
        <dbReference type="PROSITE" id="PS50011"/>
    </source>
</evidence>
<feature type="domain" description="Protein kinase" evidence="26">
    <location>
        <begin position="799"/>
        <end position="1113"/>
    </location>
</feature>
<dbReference type="InterPro" id="IPR051824">
    <property type="entry name" value="LRR_Rcpt-Like_S/T_Kinase"/>
</dbReference>
<dbReference type="Proteomes" id="UP000694918">
    <property type="component" value="Unplaced"/>
</dbReference>
<dbReference type="InterPro" id="IPR021720">
    <property type="entry name" value="Malectin_dom"/>
</dbReference>
<keyword evidence="20" id="KW-0325">Glycoprotein</keyword>
<dbReference type="GO" id="GO:0005886">
    <property type="term" value="C:plasma membrane"/>
    <property type="evidence" value="ECO:0007669"/>
    <property type="project" value="UniProtKB-SubCell"/>
</dbReference>
<comment type="similarity">
    <text evidence="3">In the N-terminal section; belongs to the leguminous lectin family.</text>
</comment>
<evidence type="ECO:0000256" key="17">
    <source>
        <dbReference type="ARBA" id="ARBA00022989"/>
    </source>
</evidence>
<dbReference type="InterPro" id="IPR011009">
    <property type="entry name" value="Kinase-like_dom_sf"/>
</dbReference>
<keyword evidence="14" id="KW-0677">Repeat</keyword>
<dbReference type="FunFam" id="3.80.10.10:FF:000041">
    <property type="entry name" value="LRR receptor-like serine/threonine-protein kinase ERECTA"/>
    <property type="match status" value="1"/>
</dbReference>
<dbReference type="PROSITE" id="PS00107">
    <property type="entry name" value="PROTEIN_KINASE_ATP"/>
    <property type="match status" value="1"/>
</dbReference>
<evidence type="ECO:0000256" key="2">
    <source>
        <dbReference type="ARBA" id="ARBA00004251"/>
    </source>
</evidence>
<dbReference type="GO" id="GO:0005524">
    <property type="term" value="F:ATP binding"/>
    <property type="evidence" value="ECO:0007669"/>
    <property type="project" value="UniProtKB-UniRule"/>
</dbReference>
<dbReference type="RefSeq" id="XP_011008985.1">
    <property type="nucleotide sequence ID" value="XM_011010683.1"/>
</dbReference>
<comment type="catalytic activity">
    <reaction evidence="22">
        <text>L-threonyl-[protein] + ATP = O-phospho-L-threonyl-[protein] + ADP + H(+)</text>
        <dbReference type="Rhea" id="RHEA:46608"/>
        <dbReference type="Rhea" id="RHEA-COMP:11060"/>
        <dbReference type="Rhea" id="RHEA-COMP:11605"/>
        <dbReference type="ChEBI" id="CHEBI:15378"/>
        <dbReference type="ChEBI" id="CHEBI:30013"/>
        <dbReference type="ChEBI" id="CHEBI:30616"/>
        <dbReference type="ChEBI" id="CHEBI:61977"/>
        <dbReference type="ChEBI" id="CHEBI:456216"/>
        <dbReference type="EC" id="2.7.11.1"/>
    </reaction>
</comment>
<evidence type="ECO:0000256" key="10">
    <source>
        <dbReference type="ARBA" id="ARBA00022614"/>
    </source>
</evidence>
<evidence type="ECO:0000256" key="11">
    <source>
        <dbReference type="ARBA" id="ARBA00022679"/>
    </source>
</evidence>
<dbReference type="FunFam" id="3.80.10.10:FF:000400">
    <property type="entry name" value="Nuclear pore complex protein NUP107"/>
    <property type="match status" value="1"/>
</dbReference>
<evidence type="ECO:0000256" key="8">
    <source>
        <dbReference type="ARBA" id="ARBA00022527"/>
    </source>
</evidence>
<dbReference type="PROSITE" id="PS50011">
    <property type="entry name" value="PROTEIN_KINASE_DOM"/>
    <property type="match status" value="1"/>
</dbReference>
<dbReference type="Pfam" id="PF11721">
    <property type="entry name" value="Malectin"/>
    <property type="match status" value="1"/>
</dbReference>
<keyword evidence="18 25" id="KW-0472">Membrane</keyword>
<evidence type="ECO:0000256" key="3">
    <source>
        <dbReference type="ARBA" id="ARBA00008536"/>
    </source>
</evidence>
<evidence type="ECO:0000256" key="12">
    <source>
        <dbReference type="ARBA" id="ARBA00022692"/>
    </source>
</evidence>
<evidence type="ECO:0000313" key="28">
    <source>
        <dbReference type="RefSeq" id="XP_011008985.1"/>
    </source>
</evidence>
<keyword evidence="8" id="KW-0723">Serine/threonine-protein kinase</keyword>
<dbReference type="AlphaFoldDB" id="A0AAJ6TDM8"/>
<dbReference type="KEGG" id="peu:105114204"/>
<feature type="binding site" evidence="24">
    <location>
        <position position="827"/>
    </location>
    <ligand>
        <name>ATP</name>
        <dbReference type="ChEBI" id="CHEBI:30616"/>
    </ligand>
</feature>
<evidence type="ECO:0000256" key="18">
    <source>
        <dbReference type="ARBA" id="ARBA00023136"/>
    </source>
</evidence>
<dbReference type="InterPro" id="IPR017441">
    <property type="entry name" value="Protein_kinase_ATP_BS"/>
</dbReference>
<comment type="similarity">
    <text evidence="4">In the C-terminal section; belongs to the protein kinase superfamily. Ser/Thr protein kinase family.</text>
</comment>
<evidence type="ECO:0000256" key="5">
    <source>
        <dbReference type="ARBA" id="ARBA00012513"/>
    </source>
</evidence>
<dbReference type="Gene3D" id="2.60.120.430">
    <property type="entry name" value="Galactose-binding lectin"/>
    <property type="match status" value="1"/>
</dbReference>
<dbReference type="EC" id="2.7.11.1" evidence="5"/>
<evidence type="ECO:0000256" key="7">
    <source>
        <dbReference type="ARBA" id="ARBA00022512"/>
    </source>
</evidence>
<comment type="similarity">
    <text evidence="21">Belongs to the polygalacturonase-inhibiting protein family.</text>
</comment>
<dbReference type="PANTHER" id="PTHR48006:SF48">
    <property type="entry name" value="PROTEIN KINASE DOMAIN-CONTAINING PROTEIN"/>
    <property type="match status" value="1"/>
</dbReference>
<keyword evidence="16 24" id="KW-0067">ATP-binding</keyword>
<keyword evidence="10" id="KW-0433">Leucine-rich repeat</keyword>
<reference evidence="28" key="1">
    <citation type="submission" date="2025-08" db="UniProtKB">
        <authorList>
            <consortium name="RefSeq"/>
        </authorList>
    </citation>
    <scope>IDENTIFICATION</scope>
</reference>
<sequence>MHPHQAKHGRSTTVMSKLMGSELSVILISRLLLLVPLLLWQLGTGTTFNIGTKAAADNGDNTTKIGTLKDSEAKALELLVSSLQSNETKPVKLSLDCSNEEDAEIRCSCDNSNEPCSITEINLSGKKLDGQISSSIGDFEILKILDLSNNQLTGEIPSSLGKLQLLEILDLANNILTGSIPDNLTPLQSLKFLDLTSNTLTGSIPANLTTLYNLRKLRLADNNLDGEIPKNLKGLQWLGYLDLERNKLTGSIPDSISYCKNLTAILLRLNNLGGTIPRSLGSLSKLKFLDLFSNSLSGHIPFELGKLSSLLTLNLDDNNLEGNLPIELGNLFNLTELYLSSNKFNGSIPETYAQLVNLEVFVVGGNNMSGKIPNYFGNWSNLTKLILVGNNFKGDLAAETFTLPKLQILVVSDVSNPGISFPEHEVISRSLIKVILRNCDIRGPIPEYIGWWPQLRYLDLSFNNLTGAIPDSFQNISYKLLLTNNSLNELPSWITSKQNRSSYPEMYLSYNNFKENCANSTCLDTEKVHIHPTRSFIDKMMQKETCRRKHNSLYINCGGEEVTVGKAHYHNDTSTSNFFQSPNDDWAYSYSGDYLWATINDSTIVRNSTCEVSSPEAKLNNNFRLAPVSLTYYGLCLSKGKYHVTLHFAETLYSKGEDNSRVGKRVFDVYIQKERVEKDLNIKEALGGQNEELKRKYTTKIHDGSLEIRFFWTGKGSLYNPPAINGPLISAISVTRVPRKLRPWEIAVIAVSCILFLLLLLAFMWRMGWIGDRELRETKVKIGGKPFTLKQIIDATRNFSPENELGRGRSGIVYKADLPNLTVAVKKLDPKSKAVDEIASEVYAKKALDLKHDNVVTLLASYSRRHLHLLIYEYMKHGSLEQVLFGTNSTEQLDSPERSTICQGIAKALKNLLRWNPQTIQKSTDSNPKVQLDWQKRFNICKGIAKGLKYLHERKPQIIHRNIKSTNILLDASLNPKISDFGLAKLYEEGNPYIAVGAGNQLSYMAPEYATRRAMTVKVDVFSFGILLLEIVSGKNNADSSGDENSVFLLDTASKLHAKQELEQLVYTRLDTSSESGQASIALNLAIMCTDQSPSLRPTMSQVVAVLERSKTLEDISKEINASA</sequence>
<evidence type="ECO:0000256" key="4">
    <source>
        <dbReference type="ARBA" id="ARBA00010217"/>
    </source>
</evidence>
<keyword evidence="8" id="KW-0418">Kinase</keyword>
<dbReference type="InterPro" id="IPR001611">
    <property type="entry name" value="Leu-rich_rpt"/>
</dbReference>
<dbReference type="Gene3D" id="3.80.10.10">
    <property type="entry name" value="Ribonuclease Inhibitor"/>
    <property type="match status" value="4"/>
</dbReference>
<keyword evidence="6" id="KW-1003">Cell membrane</keyword>
<evidence type="ECO:0000256" key="14">
    <source>
        <dbReference type="ARBA" id="ARBA00022737"/>
    </source>
</evidence>
<keyword evidence="7" id="KW-0134">Cell wall</keyword>
<dbReference type="FunFam" id="1.10.510.10:FF:000240">
    <property type="entry name" value="Lectin-domain containing receptor kinase A4.3"/>
    <property type="match status" value="1"/>
</dbReference>
<keyword evidence="17 25" id="KW-1133">Transmembrane helix</keyword>
<evidence type="ECO:0000256" key="15">
    <source>
        <dbReference type="ARBA" id="ARBA00022741"/>
    </source>
</evidence>
<dbReference type="InterPro" id="IPR055414">
    <property type="entry name" value="LRR_R13L4/SHOC2-like"/>
</dbReference>
<evidence type="ECO:0000256" key="6">
    <source>
        <dbReference type="ARBA" id="ARBA00022475"/>
    </source>
</evidence>
<dbReference type="FunFam" id="3.80.10.10:FF:000383">
    <property type="entry name" value="Leucine-rich repeat receptor protein kinase EMS1"/>
    <property type="match status" value="1"/>
</dbReference>
<dbReference type="GO" id="GO:0004674">
    <property type="term" value="F:protein serine/threonine kinase activity"/>
    <property type="evidence" value="ECO:0007669"/>
    <property type="project" value="UniProtKB-KW"/>
</dbReference>
<dbReference type="InterPro" id="IPR003591">
    <property type="entry name" value="Leu-rich_rpt_typical-subtyp"/>
</dbReference>
<dbReference type="SUPFAM" id="SSF56112">
    <property type="entry name" value="Protein kinase-like (PK-like)"/>
    <property type="match status" value="1"/>
</dbReference>
<organism evidence="27 28">
    <name type="scientific">Populus euphratica</name>
    <name type="common">Euphrates poplar</name>
    <dbReference type="NCBI Taxonomy" id="75702"/>
    <lineage>
        <taxon>Eukaryota</taxon>
        <taxon>Viridiplantae</taxon>
        <taxon>Streptophyta</taxon>
        <taxon>Embryophyta</taxon>
        <taxon>Tracheophyta</taxon>
        <taxon>Spermatophyta</taxon>
        <taxon>Magnoliopsida</taxon>
        <taxon>eudicotyledons</taxon>
        <taxon>Gunneridae</taxon>
        <taxon>Pentapetalae</taxon>
        <taxon>rosids</taxon>
        <taxon>fabids</taxon>
        <taxon>Malpighiales</taxon>
        <taxon>Salicaceae</taxon>
        <taxon>Saliceae</taxon>
        <taxon>Populus</taxon>
    </lineage>
</organism>
<evidence type="ECO:0000256" key="20">
    <source>
        <dbReference type="ARBA" id="ARBA00023180"/>
    </source>
</evidence>
<keyword evidence="12 25" id="KW-0812">Transmembrane</keyword>
<comment type="catalytic activity">
    <reaction evidence="23">
        <text>L-seryl-[protein] + ATP = O-phospho-L-seryl-[protein] + ADP + H(+)</text>
        <dbReference type="Rhea" id="RHEA:17989"/>
        <dbReference type="Rhea" id="RHEA-COMP:9863"/>
        <dbReference type="Rhea" id="RHEA-COMP:11604"/>
        <dbReference type="ChEBI" id="CHEBI:15378"/>
        <dbReference type="ChEBI" id="CHEBI:29999"/>
        <dbReference type="ChEBI" id="CHEBI:30616"/>
        <dbReference type="ChEBI" id="CHEBI:83421"/>
        <dbReference type="ChEBI" id="CHEBI:456216"/>
        <dbReference type="EC" id="2.7.11.1"/>
    </reaction>
</comment>
<dbReference type="InterPro" id="IPR001245">
    <property type="entry name" value="Ser-Thr/Tyr_kinase_cat_dom"/>
</dbReference>
<dbReference type="Pfam" id="PF13855">
    <property type="entry name" value="LRR_8"/>
    <property type="match status" value="2"/>
</dbReference>
<name>A0AAJ6TDM8_POPEU</name>
<dbReference type="PRINTS" id="PR00019">
    <property type="entry name" value="LEURICHRPT"/>
</dbReference>
<keyword evidence="15 24" id="KW-0547">Nucleotide-binding</keyword>
<comment type="subcellular location">
    <subcellularLocation>
        <location evidence="2">Cell membrane</location>
        <topology evidence="2">Single-pass type I membrane protein</topology>
    </subcellularLocation>
    <subcellularLocation>
        <location evidence="1">Secreted</location>
        <location evidence="1">Cell wall</location>
    </subcellularLocation>
</comment>
<keyword evidence="7" id="KW-0964">Secreted</keyword>
<keyword evidence="27" id="KW-1185">Reference proteome</keyword>
<dbReference type="SUPFAM" id="SSF52058">
    <property type="entry name" value="L domain-like"/>
    <property type="match status" value="2"/>
</dbReference>
<dbReference type="SMART" id="SM00369">
    <property type="entry name" value="LRR_TYP"/>
    <property type="match status" value="6"/>
</dbReference>
<proteinExistence type="inferred from homology"/>
<protein>
    <recommendedName>
        <fullName evidence="5">non-specific serine/threonine protein kinase</fullName>
        <ecNumber evidence="5">2.7.11.1</ecNumber>
    </recommendedName>
</protein>
<gene>
    <name evidence="28" type="primary">LOC105114204</name>
</gene>
<dbReference type="Gene3D" id="1.10.510.10">
    <property type="entry name" value="Transferase(Phosphotransferase) domain 1"/>
    <property type="match status" value="2"/>
</dbReference>
<evidence type="ECO:0000256" key="23">
    <source>
        <dbReference type="ARBA" id="ARBA00048679"/>
    </source>
</evidence>
<dbReference type="InterPro" id="IPR000719">
    <property type="entry name" value="Prot_kinase_dom"/>
</dbReference>
<keyword evidence="11" id="KW-0808">Transferase</keyword>
<dbReference type="GO" id="GO:0002229">
    <property type="term" value="P:defense response to oomycetes"/>
    <property type="evidence" value="ECO:0007669"/>
    <property type="project" value="UniProtKB-ARBA"/>
</dbReference>
<dbReference type="SMART" id="SM00220">
    <property type="entry name" value="S_TKc"/>
    <property type="match status" value="1"/>
</dbReference>
<keyword evidence="9" id="KW-0597">Phosphoprotein</keyword>
<dbReference type="PANTHER" id="PTHR48006">
    <property type="entry name" value="LEUCINE-RICH REPEAT-CONTAINING PROTEIN DDB_G0281931-RELATED"/>
    <property type="match status" value="1"/>
</dbReference>
<evidence type="ECO:0000256" key="9">
    <source>
        <dbReference type="ARBA" id="ARBA00022553"/>
    </source>
</evidence>
<evidence type="ECO:0000256" key="24">
    <source>
        <dbReference type="PROSITE-ProRule" id="PRU10141"/>
    </source>
</evidence>
<dbReference type="GeneID" id="105114204"/>
<accession>A0AAJ6TDM8</accession>
<feature type="transmembrane region" description="Helical" evidence="25">
    <location>
        <begin position="21"/>
        <end position="40"/>
    </location>
</feature>
<evidence type="ECO:0000256" key="25">
    <source>
        <dbReference type="SAM" id="Phobius"/>
    </source>
</evidence>
<evidence type="ECO:0000256" key="16">
    <source>
        <dbReference type="ARBA" id="ARBA00022840"/>
    </source>
</evidence>
<keyword evidence="13" id="KW-0732">Signal</keyword>